<evidence type="ECO:0000259" key="1">
    <source>
        <dbReference type="Pfam" id="PF01521"/>
    </source>
</evidence>
<dbReference type="AlphaFoldDB" id="A0A6H1P896"/>
<dbReference type="Pfam" id="PF01521">
    <property type="entry name" value="Fe-S_biosyn"/>
    <property type="match status" value="1"/>
</dbReference>
<feature type="domain" description="Core" evidence="1">
    <location>
        <begin position="1"/>
        <end position="103"/>
    </location>
</feature>
<protein>
    <submittedName>
        <fullName evidence="2">Iron-sulfur cluster biosynthesis family protein</fullName>
    </submittedName>
</protein>
<evidence type="ECO:0000313" key="2">
    <source>
        <dbReference type="EMBL" id="QIZ09799.1"/>
    </source>
</evidence>
<accession>A0A6H1P896</accession>
<dbReference type="Proteomes" id="UP000501868">
    <property type="component" value="Chromosome"/>
</dbReference>
<dbReference type="Gene3D" id="2.60.300.12">
    <property type="entry name" value="HesB-like domain"/>
    <property type="match status" value="1"/>
</dbReference>
<reference evidence="2 3" key="1">
    <citation type="submission" date="2020-04" db="EMBL/GenBank/DDBJ databases">
        <title>Genome-Wide Identification of 5-Methylcytosine Sites in Bacterial Genomes By High-Throughput Sequencing of MspJI Restriction Fragments.</title>
        <authorList>
            <person name="Wu V."/>
        </authorList>
    </citation>
    <scope>NUCLEOTIDE SEQUENCE [LARGE SCALE GENOMIC DNA]</scope>
    <source>
        <strain evidence="2 3">S2</strain>
    </source>
</reference>
<sequence length="110" mass="12490">MEITITAEAANKINERIDGREGYLKLKYDTDGCGCAVNGVVALWFIPELDNDDIAIETNDRTVYAEKSKMVFFDEQMKIDFSKACNCFQLKSPQQILNGRMSLIIKEKTD</sequence>
<proteinExistence type="predicted"/>
<organism evidence="2 3">
    <name type="scientific">Priestia megaterium</name>
    <name type="common">Bacillus megaterium</name>
    <dbReference type="NCBI Taxonomy" id="1404"/>
    <lineage>
        <taxon>Bacteria</taxon>
        <taxon>Bacillati</taxon>
        <taxon>Bacillota</taxon>
        <taxon>Bacilli</taxon>
        <taxon>Bacillales</taxon>
        <taxon>Bacillaceae</taxon>
        <taxon>Priestia</taxon>
    </lineage>
</organism>
<gene>
    <name evidence="2" type="ORF">HFZ78_26485</name>
</gene>
<name>A0A6H1P896_PRIMG</name>
<reference evidence="2 3" key="2">
    <citation type="submission" date="2020-04" db="EMBL/GenBank/DDBJ databases">
        <authorList>
            <person name="Fomenkov A."/>
            <person name="Anton B.P."/>
            <person name="Roberts R.J."/>
        </authorList>
    </citation>
    <scope>NUCLEOTIDE SEQUENCE [LARGE SCALE GENOMIC DNA]</scope>
    <source>
        <strain evidence="2 3">S2</strain>
    </source>
</reference>
<dbReference type="InterPro" id="IPR000361">
    <property type="entry name" value="ATAP_core_dom"/>
</dbReference>
<dbReference type="EMBL" id="CP051128">
    <property type="protein sequence ID" value="QIZ09799.1"/>
    <property type="molecule type" value="Genomic_DNA"/>
</dbReference>
<dbReference type="SUPFAM" id="SSF89360">
    <property type="entry name" value="HesB-like domain"/>
    <property type="match status" value="1"/>
</dbReference>
<evidence type="ECO:0000313" key="3">
    <source>
        <dbReference type="Proteomes" id="UP000501868"/>
    </source>
</evidence>
<dbReference type="InterPro" id="IPR035903">
    <property type="entry name" value="HesB-like_dom_sf"/>
</dbReference>